<keyword evidence="8" id="KW-0862">Zinc</keyword>
<evidence type="ECO:0000256" key="3">
    <source>
        <dbReference type="ARBA" id="ARBA00008212"/>
    </source>
</evidence>
<comment type="pathway">
    <text evidence="2">Protein modification; protein sumoylation.</text>
</comment>
<evidence type="ECO:0000256" key="6">
    <source>
        <dbReference type="ARBA" id="ARBA00022771"/>
    </source>
</evidence>
<dbReference type="EMBL" id="JALLPJ020001417">
    <property type="protein sequence ID" value="KAL3764546.1"/>
    <property type="molecule type" value="Genomic_DNA"/>
</dbReference>
<accession>A0ABD3MNX6</accession>
<dbReference type="PANTHER" id="PTHR21330:SF1">
    <property type="entry name" value="E3 SUMO-PROTEIN LIGASE NSE2"/>
    <property type="match status" value="1"/>
</dbReference>
<dbReference type="GO" id="GO:0005634">
    <property type="term" value="C:nucleus"/>
    <property type="evidence" value="ECO:0007669"/>
    <property type="project" value="UniProtKB-SubCell"/>
</dbReference>
<comment type="similarity">
    <text evidence="3">Belongs to the NSE2 family.</text>
</comment>
<reference evidence="13 14" key="1">
    <citation type="submission" date="2024-10" db="EMBL/GenBank/DDBJ databases">
        <title>Updated reference genomes for cyclostephanoid diatoms.</title>
        <authorList>
            <person name="Roberts W.R."/>
            <person name="Alverson A.J."/>
        </authorList>
    </citation>
    <scope>NUCLEOTIDE SEQUENCE [LARGE SCALE GENOMIC DNA]</scope>
    <source>
        <strain evidence="13 14">AJA010-31</strain>
    </source>
</reference>
<organism evidence="13 14">
    <name type="scientific">Cyclotella atomus</name>
    <dbReference type="NCBI Taxonomy" id="382360"/>
    <lineage>
        <taxon>Eukaryota</taxon>
        <taxon>Sar</taxon>
        <taxon>Stramenopiles</taxon>
        <taxon>Ochrophyta</taxon>
        <taxon>Bacillariophyta</taxon>
        <taxon>Coscinodiscophyceae</taxon>
        <taxon>Thalassiosirophycidae</taxon>
        <taxon>Stephanodiscales</taxon>
        <taxon>Stephanodiscaceae</taxon>
        <taxon>Cyclotella</taxon>
    </lineage>
</organism>
<keyword evidence="14" id="KW-1185">Reference proteome</keyword>
<name>A0ABD3MNX6_9STRA</name>
<dbReference type="Proteomes" id="UP001530400">
    <property type="component" value="Unassembled WGS sequence"/>
</dbReference>
<comment type="subcellular location">
    <subcellularLocation>
        <location evidence="1">Nucleus</location>
    </subcellularLocation>
</comment>
<dbReference type="AlphaFoldDB" id="A0ABD3MNX6"/>
<dbReference type="InterPro" id="IPR026846">
    <property type="entry name" value="Nse2(Mms21)"/>
</dbReference>
<keyword evidence="6 10" id="KW-0863">Zinc-finger</keyword>
<feature type="compositionally biased region" description="Polar residues" evidence="11">
    <location>
        <begin position="1"/>
        <end position="12"/>
    </location>
</feature>
<dbReference type="CDD" id="cd16651">
    <property type="entry name" value="SPL-RING_NSE2"/>
    <property type="match status" value="1"/>
</dbReference>
<evidence type="ECO:0000256" key="4">
    <source>
        <dbReference type="ARBA" id="ARBA00022679"/>
    </source>
</evidence>
<dbReference type="PANTHER" id="PTHR21330">
    <property type="entry name" value="E3 SUMO-PROTEIN LIGASE NSE2"/>
    <property type="match status" value="1"/>
</dbReference>
<evidence type="ECO:0000256" key="9">
    <source>
        <dbReference type="ARBA" id="ARBA00023242"/>
    </source>
</evidence>
<keyword evidence="5" id="KW-0479">Metal-binding</keyword>
<dbReference type="InterPro" id="IPR004181">
    <property type="entry name" value="Znf_MIZ"/>
</dbReference>
<evidence type="ECO:0000256" key="5">
    <source>
        <dbReference type="ARBA" id="ARBA00022723"/>
    </source>
</evidence>
<dbReference type="SUPFAM" id="SSF57850">
    <property type="entry name" value="RING/U-box"/>
    <property type="match status" value="1"/>
</dbReference>
<dbReference type="PROSITE" id="PS51044">
    <property type="entry name" value="ZF_SP_RING"/>
    <property type="match status" value="1"/>
</dbReference>
<dbReference type="GO" id="GO:0008270">
    <property type="term" value="F:zinc ion binding"/>
    <property type="evidence" value="ECO:0007669"/>
    <property type="project" value="UniProtKB-KW"/>
</dbReference>
<proteinExistence type="inferred from homology"/>
<dbReference type="Pfam" id="PF11789">
    <property type="entry name" value="zf-Nse"/>
    <property type="match status" value="1"/>
</dbReference>
<dbReference type="GO" id="GO:0016740">
    <property type="term" value="F:transferase activity"/>
    <property type="evidence" value="ECO:0007669"/>
    <property type="project" value="UniProtKB-KW"/>
</dbReference>
<dbReference type="Gene3D" id="3.30.40.10">
    <property type="entry name" value="Zinc/RING finger domain, C3HC4 (zinc finger)"/>
    <property type="match status" value="1"/>
</dbReference>
<comment type="caution">
    <text evidence="13">The sequence shown here is derived from an EMBL/GenBank/DDBJ whole genome shotgun (WGS) entry which is preliminary data.</text>
</comment>
<evidence type="ECO:0000313" key="13">
    <source>
        <dbReference type="EMBL" id="KAL3764546.1"/>
    </source>
</evidence>
<protein>
    <recommendedName>
        <fullName evidence="12">SP-RING-type domain-containing protein</fullName>
    </recommendedName>
</protein>
<evidence type="ECO:0000313" key="14">
    <source>
        <dbReference type="Proteomes" id="UP001530400"/>
    </source>
</evidence>
<evidence type="ECO:0000259" key="12">
    <source>
        <dbReference type="PROSITE" id="PS51044"/>
    </source>
</evidence>
<feature type="region of interest" description="Disordered" evidence="11">
    <location>
        <begin position="1"/>
        <end position="25"/>
    </location>
</feature>
<evidence type="ECO:0000256" key="11">
    <source>
        <dbReference type="SAM" id="MobiDB-lite"/>
    </source>
</evidence>
<evidence type="ECO:0000256" key="1">
    <source>
        <dbReference type="ARBA" id="ARBA00004123"/>
    </source>
</evidence>
<feature type="domain" description="SP-RING-type" evidence="12">
    <location>
        <begin position="160"/>
        <end position="243"/>
    </location>
</feature>
<feature type="compositionally biased region" description="Basic and acidic residues" evidence="11">
    <location>
        <begin position="245"/>
        <end position="254"/>
    </location>
</feature>
<evidence type="ECO:0000256" key="7">
    <source>
        <dbReference type="ARBA" id="ARBA00022786"/>
    </source>
</evidence>
<keyword evidence="9" id="KW-0539">Nucleus</keyword>
<keyword evidence="4" id="KW-0808">Transferase</keyword>
<gene>
    <name evidence="13" type="ORF">ACHAWO_007917</name>
</gene>
<evidence type="ECO:0000256" key="10">
    <source>
        <dbReference type="PROSITE-ProRule" id="PRU00452"/>
    </source>
</evidence>
<evidence type="ECO:0000256" key="8">
    <source>
        <dbReference type="ARBA" id="ARBA00022833"/>
    </source>
</evidence>
<dbReference type="InterPro" id="IPR013083">
    <property type="entry name" value="Znf_RING/FYVE/PHD"/>
</dbReference>
<feature type="region of interest" description="Disordered" evidence="11">
    <location>
        <begin position="245"/>
        <end position="272"/>
    </location>
</feature>
<sequence>MARSRPSSTSTALHAAQRSIDSSDKYRASVTKLHAHSKMIADFLSPDGRLDKSLEPSSDPDAAQFIEGCKRRLKDIAEGNAKRMKEIDVFVSAVTNVKNEMMQKNSGGENQEEEAVDYEAAIHTAMEQIRNNTNTNQDLSNHPMVIEVKTALGEKIQQDDDLEIIHNSTSDSNAYKCPITGMLFEQPVRNKICGHTYSSAGLSQLLKNKKKSCPIPGCTMNYLAMNMVEEDEEMKMKVKRFKKREEMERKKREMEEDMGEEEMGEGGFTLIQ</sequence>
<evidence type="ECO:0000256" key="2">
    <source>
        <dbReference type="ARBA" id="ARBA00004718"/>
    </source>
</evidence>
<keyword evidence="7" id="KW-0833">Ubl conjugation pathway</keyword>
<feature type="compositionally biased region" description="Acidic residues" evidence="11">
    <location>
        <begin position="255"/>
        <end position="264"/>
    </location>
</feature>